<name>A0ABD5B705_ELIMR</name>
<sequence length="67" mass="7440">MEIPINNIPDQEAKPGESLSEQKLKKDYIPPRLNVTIITHEKGIIPTSLASSINHDTENDNLSESSK</sequence>
<dbReference type="RefSeq" id="WP_078794691.1">
    <property type="nucleotide sequence ID" value="NZ_CP040516.1"/>
</dbReference>
<dbReference type="AlphaFoldDB" id="A0ABD5B705"/>
<comment type="caution">
    <text evidence="2">The sequence shown here is derived from an EMBL/GenBank/DDBJ whole genome shotgun (WGS) entry which is preliminary data.</text>
</comment>
<reference evidence="2 3" key="1">
    <citation type="submission" date="2023-06" db="EMBL/GenBank/DDBJ databases">
        <title>Nosocomial Elizabethkingia miricola genome.</title>
        <authorList>
            <person name="Morgado S."/>
            <person name="Fonseca E."/>
            <person name="Freitas F."/>
            <person name="Vicente A.C."/>
        </authorList>
    </citation>
    <scope>NUCLEOTIDE SEQUENCE [LARGE SCALE GENOMIC DNA]</scope>
    <source>
        <strain evidence="2 3">EM15</strain>
    </source>
</reference>
<gene>
    <name evidence="2" type="ORF">QT385_13695</name>
</gene>
<evidence type="ECO:0000256" key="1">
    <source>
        <dbReference type="SAM" id="MobiDB-lite"/>
    </source>
</evidence>
<organism evidence="2 3">
    <name type="scientific">Elizabethkingia miricola</name>
    <name type="common">Chryseobacterium miricola</name>
    <dbReference type="NCBI Taxonomy" id="172045"/>
    <lineage>
        <taxon>Bacteria</taxon>
        <taxon>Pseudomonadati</taxon>
        <taxon>Bacteroidota</taxon>
        <taxon>Flavobacteriia</taxon>
        <taxon>Flavobacteriales</taxon>
        <taxon>Weeksellaceae</taxon>
        <taxon>Elizabethkingia</taxon>
    </lineage>
</organism>
<feature type="compositionally biased region" description="Basic and acidic residues" evidence="1">
    <location>
        <begin position="11"/>
        <end position="26"/>
    </location>
</feature>
<protein>
    <submittedName>
        <fullName evidence="2">Uncharacterized protein</fullName>
    </submittedName>
</protein>
<feature type="region of interest" description="Disordered" evidence="1">
    <location>
        <begin position="1"/>
        <end position="26"/>
    </location>
</feature>
<dbReference type="Proteomes" id="UP001239265">
    <property type="component" value="Unassembled WGS sequence"/>
</dbReference>
<proteinExistence type="predicted"/>
<dbReference type="EMBL" id="JAUCQJ010000004">
    <property type="protein sequence ID" value="MDQ8749702.1"/>
    <property type="molecule type" value="Genomic_DNA"/>
</dbReference>
<accession>A0ABD5B705</accession>
<evidence type="ECO:0000313" key="3">
    <source>
        <dbReference type="Proteomes" id="UP001239265"/>
    </source>
</evidence>
<evidence type="ECO:0000313" key="2">
    <source>
        <dbReference type="EMBL" id="MDQ8749702.1"/>
    </source>
</evidence>